<dbReference type="Pfam" id="PF01451">
    <property type="entry name" value="LMWPc"/>
    <property type="match status" value="1"/>
</dbReference>
<evidence type="ECO:0000313" key="4">
    <source>
        <dbReference type="Proteomes" id="UP000658980"/>
    </source>
</evidence>
<dbReference type="SUPFAM" id="SSF52788">
    <property type="entry name" value="Phosphotyrosine protein phosphatases I"/>
    <property type="match status" value="1"/>
</dbReference>
<feature type="domain" description="Phosphotyrosine protein phosphatase I" evidence="2">
    <location>
        <begin position="4"/>
        <end position="140"/>
    </location>
</feature>
<dbReference type="PANTHER" id="PTHR43428">
    <property type="entry name" value="ARSENATE REDUCTASE"/>
    <property type="match status" value="1"/>
</dbReference>
<dbReference type="EMBL" id="JACSPU010000006">
    <property type="protein sequence ID" value="MBD8016439.1"/>
    <property type="molecule type" value="Genomic_DNA"/>
</dbReference>
<organism evidence="3 4">
    <name type="scientific">Planococcus wigleyi</name>
    <dbReference type="NCBI Taxonomy" id="2762216"/>
    <lineage>
        <taxon>Bacteria</taxon>
        <taxon>Bacillati</taxon>
        <taxon>Bacillota</taxon>
        <taxon>Bacilli</taxon>
        <taxon>Bacillales</taxon>
        <taxon>Caryophanaceae</taxon>
        <taxon>Planococcus</taxon>
    </lineage>
</organism>
<keyword evidence="1" id="KW-0059">Arsenical resistance</keyword>
<dbReference type="RefSeq" id="WP_191716618.1">
    <property type="nucleotide sequence ID" value="NZ_JACSPU010000006.1"/>
</dbReference>
<protein>
    <submittedName>
        <fullName evidence="3">Phosphatase</fullName>
    </submittedName>
</protein>
<evidence type="ECO:0000259" key="2">
    <source>
        <dbReference type="SMART" id="SM00226"/>
    </source>
</evidence>
<gene>
    <name evidence="3" type="ORF">H9630_16555</name>
</gene>
<evidence type="ECO:0000313" key="3">
    <source>
        <dbReference type="EMBL" id="MBD8016439.1"/>
    </source>
</evidence>
<sequence>MPRHTVYFLSSHQDRGLMAEIWANRLMLPDWEIRSAAWTQSPQSSFNEIPLEVMKEVILDLPPVEPRKYNSEEVSEADLIIALHDGELEHGDIPTDLPSQKLLRWDIRNPELRSSDSIEQWALYQEICDEIAVNIKNMEPYFRADYV</sequence>
<dbReference type="Proteomes" id="UP000658980">
    <property type="component" value="Unassembled WGS sequence"/>
</dbReference>
<reference evidence="3 4" key="1">
    <citation type="submission" date="2020-08" db="EMBL/GenBank/DDBJ databases">
        <title>A Genomic Blueprint of the Chicken Gut Microbiome.</title>
        <authorList>
            <person name="Gilroy R."/>
            <person name="Ravi A."/>
            <person name="Getino M."/>
            <person name="Pursley I."/>
            <person name="Horton D.L."/>
            <person name="Alikhan N.-F."/>
            <person name="Baker D."/>
            <person name="Gharbi K."/>
            <person name="Hall N."/>
            <person name="Watson M."/>
            <person name="Adriaenssens E.M."/>
            <person name="Foster-Nyarko E."/>
            <person name="Jarju S."/>
            <person name="Secka A."/>
            <person name="Antonio M."/>
            <person name="Oren A."/>
            <person name="Chaudhuri R."/>
            <person name="La Ragione R.M."/>
            <person name="Hildebrand F."/>
            <person name="Pallen M.J."/>
        </authorList>
    </citation>
    <scope>NUCLEOTIDE SEQUENCE [LARGE SCALE GENOMIC DNA]</scope>
    <source>
        <strain evidence="3 4">Sa1BUA13</strain>
    </source>
</reference>
<name>A0ABR8WHA3_9BACL</name>
<dbReference type="PANTHER" id="PTHR43428:SF1">
    <property type="entry name" value="ARSENATE REDUCTASE"/>
    <property type="match status" value="1"/>
</dbReference>
<evidence type="ECO:0000256" key="1">
    <source>
        <dbReference type="ARBA" id="ARBA00022849"/>
    </source>
</evidence>
<dbReference type="InterPro" id="IPR023485">
    <property type="entry name" value="Ptyr_pPase"/>
</dbReference>
<dbReference type="Gene3D" id="3.40.50.2300">
    <property type="match status" value="1"/>
</dbReference>
<dbReference type="InterPro" id="IPR036196">
    <property type="entry name" value="Ptyr_pPase_sf"/>
</dbReference>
<comment type="caution">
    <text evidence="3">The sequence shown here is derived from an EMBL/GenBank/DDBJ whole genome shotgun (WGS) entry which is preliminary data.</text>
</comment>
<proteinExistence type="predicted"/>
<keyword evidence="4" id="KW-1185">Reference proteome</keyword>
<dbReference type="SMART" id="SM00226">
    <property type="entry name" value="LMWPc"/>
    <property type="match status" value="1"/>
</dbReference>
<accession>A0ABR8WHA3</accession>